<organism evidence="1 2">
    <name type="scientific">Accipiter nisus</name>
    <name type="common">Eurasian sparrowhawk</name>
    <dbReference type="NCBI Taxonomy" id="211598"/>
    <lineage>
        <taxon>Eukaryota</taxon>
        <taxon>Metazoa</taxon>
        <taxon>Chordata</taxon>
        <taxon>Craniata</taxon>
        <taxon>Vertebrata</taxon>
        <taxon>Euteleostomi</taxon>
        <taxon>Archelosauria</taxon>
        <taxon>Archosauria</taxon>
        <taxon>Dinosauria</taxon>
        <taxon>Saurischia</taxon>
        <taxon>Theropoda</taxon>
        <taxon>Coelurosauria</taxon>
        <taxon>Aves</taxon>
        <taxon>Neognathae</taxon>
        <taxon>Neoaves</taxon>
        <taxon>Telluraves</taxon>
        <taxon>Accipitrimorphae</taxon>
        <taxon>Accipitriformes</taxon>
        <taxon>Accipitridae</taxon>
        <taxon>Accipitrinae</taxon>
        <taxon>Accipiter</taxon>
    </lineage>
</organism>
<dbReference type="InterPro" id="IPR035892">
    <property type="entry name" value="C2_domain_sf"/>
</dbReference>
<evidence type="ECO:0000313" key="1">
    <source>
        <dbReference type="Ensembl" id="ENSANIP00000001567.1"/>
    </source>
</evidence>
<accession>A0A8B9LYF2</accession>
<dbReference type="Ensembl" id="ENSANIT00000001610.1">
    <property type="protein sequence ID" value="ENSANIP00000001567.1"/>
    <property type="gene ID" value="ENSANIG00000001128.1"/>
</dbReference>
<dbReference type="GO" id="GO:0005544">
    <property type="term" value="F:calcium-dependent phospholipid binding"/>
    <property type="evidence" value="ECO:0007669"/>
    <property type="project" value="InterPro"/>
</dbReference>
<dbReference type="GO" id="GO:0071277">
    <property type="term" value="P:cellular response to calcium ion"/>
    <property type="evidence" value="ECO:0007669"/>
    <property type="project" value="TreeGrafter"/>
</dbReference>
<dbReference type="AlphaFoldDB" id="A0A8B9LYF2"/>
<reference evidence="1" key="1">
    <citation type="submission" date="2025-08" db="UniProtKB">
        <authorList>
            <consortium name="Ensembl"/>
        </authorList>
    </citation>
    <scope>IDENTIFICATION</scope>
</reference>
<dbReference type="InterPro" id="IPR045052">
    <property type="entry name" value="Copine"/>
</dbReference>
<evidence type="ECO:0000313" key="2">
    <source>
        <dbReference type="Proteomes" id="UP000694541"/>
    </source>
</evidence>
<dbReference type="GO" id="GO:0005886">
    <property type="term" value="C:plasma membrane"/>
    <property type="evidence" value="ECO:0007669"/>
    <property type="project" value="TreeGrafter"/>
</dbReference>
<evidence type="ECO:0008006" key="3">
    <source>
        <dbReference type="Google" id="ProtNLM"/>
    </source>
</evidence>
<dbReference type="SUPFAM" id="SSF49562">
    <property type="entry name" value="C2 domain (Calcium/lipid-binding domain, CaLB)"/>
    <property type="match status" value="1"/>
</dbReference>
<name>A0A8B9LYF2_9AVES</name>
<dbReference type="PANTHER" id="PTHR10857">
    <property type="entry name" value="COPINE"/>
    <property type="match status" value="1"/>
</dbReference>
<proteinExistence type="predicted"/>
<dbReference type="PANTHER" id="PTHR10857:SF133">
    <property type="entry name" value="COPINE-8"/>
    <property type="match status" value="1"/>
</dbReference>
<dbReference type="Proteomes" id="UP000694541">
    <property type="component" value="Unplaced"/>
</dbReference>
<reference evidence="1" key="2">
    <citation type="submission" date="2025-09" db="UniProtKB">
        <authorList>
            <consortium name="Ensembl"/>
        </authorList>
    </citation>
    <scope>IDENTIFICATION</scope>
</reference>
<protein>
    <recommendedName>
        <fullName evidence="3">C2 domain-containing protein</fullName>
    </recommendedName>
</protein>
<keyword evidence="2" id="KW-1185">Reference proteome</keyword>
<sequence length="146" mass="16764">IKNTLNPVWQAFKISVRALCNGDYDRHDFIGEFTTSYRELSRGQSQFNVYEVINPKKKGKKKKYVNSGTVTLLSFLIETEVSFLDYIKGGYVIGNKPFLFSQFHCNSLIICICTLHMMTLSSICKELYCFLILEAVLSYIKPADSY</sequence>